<dbReference type="Proteomes" id="UP000479000">
    <property type="component" value="Unassembled WGS sequence"/>
</dbReference>
<evidence type="ECO:0000313" key="3">
    <source>
        <dbReference type="Proteomes" id="UP000479000"/>
    </source>
</evidence>
<evidence type="ECO:0000256" key="1">
    <source>
        <dbReference type="SAM" id="MobiDB-lite"/>
    </source>
</evidence>
<keyword evidence="3" id="KW-1185">Reference proteome</keyword>
<proteinExistence type="predicted"/>
<evidence type="ECO:0000313" key="2">
    <source>
        <dbReference type="EMBL" id="CAB0017543.1"/>
    </source>
</evidence>
<dbReference type="EMBL" id="CADCXU010031541">
    <property type="protein sequence ID" value="CAB0017543.1"/>
    <property type="molecule type" value="Genomic_DNA"/>
</dbReference>
<sequence>MSQPSSQMLAFCPIMKLPGARTAAHKDSVGRPTKRTGERNASSIRLLSEEPPEYDSLSRNTTNLFLSQDSTDSKIYHSPLQSRCERMRTRKLCERPSGGYRLLKPWARRGTSFASRRMNH</sequence>
<gene>
    <name evidence="2" type="ORF">NTEN_LOCUS21535</name>
</gene>
<dbReference type="AlphaFoldDB" id="A0A6H5HLM3"/>
<feature type="region of interest" description="Disordered" evidence="1">
    <location>
        <begin position="21"/>
        <end position="58"/>
    </location>
</feature>
<name>A0A6H5HLM3_9HEMI</name>
<organism evidence="2 3">
    <name type="scientific">Nesidiocoris tenuis</name>
    <dbReference type="NCBI Taxonomy" id="355587"/>
    <lineage>
        <taxon>Eukaryota</taxon>
        <taxon>Metazoa</taxon>
        <taxon>Ecdysozoa</taxon>
        <taxon>Arthropoda</taxon>
        <taxon>Hexapoda</taxon>
        <taxon>Insecta</taxon>
        <taxon>Pterygota</taxon>
        <taxon>Neoptera</taxon>
        <taxon>Paraneoptera</taxon>
        <taxon>Hemiptera</taxon>
        <taxon>Heteroptera</taxon>
        <taxon>Panheteroptera</taxon>
        <taxon>Cimicomorpha</taxon>
        <taxon>Miridae</taxon>
        <taxon>Dicyphina</taxon>
        <taxon>Nesidiocoris</taxon>
    </lineage>
</organism>
<protein>
    <submittedName>
        <fullName evidence="2">Uncharacterized protein</fullName>
    </submittedName>
</protein>
<reference evidence="2 3" key="1">
    <citation type="submission" date="2020-02" db="EMBL/GenBank/DDBJ databases">
        <authorList>
            <person name="Ferguson B K."/>
        </authorList>
    </citation>
    <scope>NUCLEOTIDE SEQUENCE [LARGE SCALE GENOMIC DNA]</scope>
</reference>
<accession>A0A6H5HLM3</accession>